<name>A0A0A8Y3R9_ARUDO</name>
<dbReference type="EMBL" id="GBRH01277955">
    <property type="protein sequence ID" value="JAD19940.1"/>
    <property type="molecule type" value="Transcribed_RNA"/>
</dbReference>
<organism evidence="1">
    <name type="scientific">Arundo donax</name>
    <name type="common">Giant reed</name>
    <name type="synonym">Donax arundinaceus</name>
    <dbReference type="NCBI Taxonomy" id="35708"/>
    <lineage>
        <taxon>Eukaryota</taxon>
        <taxon>Viridiplantae</taxon>
        <taxon>Streptophyta</taxon>
        <taxon>Embryophyta</taxon>
        <taxon>Tracheophyta</taxon>
        <taxon>Spermatophyta</taxon>
        <taxon>Magnoliopsida</taxon>
        <taxon>Liliopsida</taxon>
        <taxon>Poales</taxon>
        <taxon>Poaceae</taxon>
        <taxon>PACMAD clade</taxon>
        <taxon>Arundinoideae</taxon>
        <taxon>Arundineae</taxon>
        <taxon>Arundo</taxon>
    </lineage>
</organism>
<reference evidence="1" key="2">
    <citation type="journal article" date="2015" name="Data Brief">
        <title>Shoot transcriptome of the giant reed, Arundo donax.</title>
        <authorList>
            <person name="Barrero R.A."/>
            <person name="Guerrero F.D."/>
            <person name="Moolhuijzen P."/>
            <person name="Goolsby J.A."/>
            <person name="Tidwell J."/>
            <person name="Bellgard S.E."/>
            <person name="Bellgard M.I."/>
        </authorList>
    </citation>
    <scope>NUCLEOTIDE SEQUENCE</scope>
    <source>
        <tissue evidence="1">Shoot tissue taken approximately 20 cm above the soil surface</tissue>
    </source>
</reference>
<protein>
    <submittedName>
        <fullName evidence="1">Uncharacterized protein</fullName>
    </submittedName>
</protein>
<evidence type="ECO:0000313" key="1">
    <source>
        <dbReference type="EMBL" id="JAD19940.1"/>
    </source>
</evidence>
<proteinExistence type="predicted"/>
<sequence length="16" mass="1742">MFNKAMPNIAEANCTS</sequence>
<reference evidence="1" key="1">
    <citation type="submission" date="2014-09" db="EMBL/GenBank/DDBJ databases">
        <authorList>
            <person name="Magalhaes I.L.F."/>
            <person name="Oliveira U."/>
            <person name="Santos F.R."/>
            <person name="Vidigal T.H.D.A."/>
            <person name="Brescovit A.D."/>
            <person name="Santos A.J."/>
        </authorList>
    </citation>
    <scope>NUCLEOTIDE SEQUENCE</scope>
    <source>
        <tissue evidence="1">Shoot tissue taken approximately 20 cm above the soil surface</tissue>
    </source>
</reference>
<dbReference type="AlphaFoldDB" id="A0A0A8Y3R9"/>
<accession>A0A0A8Y3R9</accession>